<dbReference type="Pfam" id="PF00005">
    <property type="entry name" value="ABC_tran"/>
    <property type="match status" value="1"/>
</dbReference>
<accession>A0ABY4FMG5</accession>
<organism evidence="9 10">
    <name type="scientific">Leucobacter allii</name>
    <dbReference type="NCBI Taxonomy" id="2932247"/>
    <lineage>
        <taxon>Bacteria</taxon>
        <taxon>Bacillati</taxon>
        <taxon>Actinomycetota</taxon>
        <taxon>Actinomycetes</taxon>
        <taxon>Micrococcales</taxon>
        <taxon>Microbacteriaceae</taxon>
        <taxon>Leucobacter</taxon>
    </lineage>
</organism>
<evidence type="ECO:0000256" key="3">
    <source>
        <dbReference type="ARBA" id="ARBA00022448"/>
    </source>
</evidence>
<dbReference type="Proteomes" id="UP000831786">
    <property type="component" value="Chromosome"/>
</dbReference>
<dbReference type="PANTHER" id="PTHR43297">
    <property type="entry name" value="OLIGOPEPTIDE TRANSPORT ATP-BINDING PROTEIN APPD"/>
    <property type="match status" value="1"/>
</dbReference>
<dbReference type="GO" id="GO:0005524">
    <property type="term" value="F:ATP binding"/>
    <property type="evidence" value="ECO:0007669"/>
    <property type="project" value="UniProtKB-KW"/>
</dbReference>
<evidence type="ECO:0000313" key="9">
    <source>
        <dbReference type="EMBL" id="UOQ57454.1"/>
    </source>
</evidence>
<dbReference type="CDD" id="cd03257">
    <property type="entry name" value="ABC_NikE_OppD_transporters"/>
    <property type="match status" value="1"/>
</dbReference>
<dbReference type="PANTHER" id="PTHR43297:SF2">
    <property type="entry name" value="DIPEPTIDE TRANSPORT ATP-BINDING PROTEIN DPPD"/>
    <property type="match status" value="1"/>
</dbReference>
<protein>
    <submittedName>
        <fullName evidence="9">ABC transporter ATP-binding protein</fullName>
    </submittedName>
</protein>
<evidence type="ECO:0000256" key="7">
    <source>
        <dbReference type="ARBA" id="ARBA00023136"/>
    </source>
</evidence>
<sequence length="345" mass="37553">MTHTALLATPDEAPAADRILDVEDLSCTLATPRGALRIVDGVSFALHRGETLGIAGESGSGKSMLIRSLMRIAPRSAAIGGRVRFDGVDLLDLPIDRMGAYLGPQMAMVFQDPMTALNPVVPIERQITEGPRRHLRLSRAQAKAKALELLELVGIPEPRKRLRQYPHELSGGMRQRVMIAIALACDPQLLIADEATTALDVTVQKQILDLLQSIQAERRMTVIMVSHDLGVLAGRTDRTLVMYGGRVMEAAPSAALFRDSRHQYTRALLEAIPRMEQPRHSVLRAIPGVPPDPAAAMDGCRFAPRCSAAVERCSLERPPVTRVAGHPGHRFACFAPATPSERRTA</sequence>
<evidence type="ECO:0000256" key="6">
    <source>
        <dbReference type="ARBA" id="ARBA00022840"/>
    </source>
</evidence>
<evidence type="ECO:0000259" key="8">
    <source>
        <dbReference type="PROSITE" id="PS50893"/>
    </source>
</evidence>
<dbReference type="PROSITE" id="PS50893">
    <property type="entry name" value="ABC_TRANSPORTER_2"/>
    <property type="match status" value="1"/>
</dbReference>
<name>A0ABY4FMG5_9MICO</name>
<keyword evidence="5" id="KW-0547">Nucleotide-binding</keyword>
<dbReference type="SUPFAM" id="SSF52540">
    <property type="entry name" value="P-loop containing nucleoside triphosphate hydrolases"/>
    <property type="match status" value="1"/>
</dbReference>
<reference evidence="9 10" key="1">
    <citation type="submission" date="2022-04" db="EMBL/GenBank/DDBJ databases">
        <title>Leucobacter sp. isolated from rhizosphere of garlic.</title>
        <authorList>
            <person name="Won M."/>
            <person name="Lee C.-M."/>
            <person name="Woen H.-Y."/>
            <person name="Kwon S.-W."/>
        </authorList>
    </citation>
    <scope>NUCLEOTIDE SEQUENCE [LARGE SCALE GENOMIC DNA]</scope>
    <source>
        <strain evidence="9 10">H21R-40</strain>
    </source>
</reference>
<dbReference type="InterPro" id="IPR017871">
    <property type="entry name" value="ABC_transporter-like_CS"/>
</dbReference>
<dbReference type="EMBL" id="CP095045">
    <property type="protein sequence ID" value="UOQ57454.1"/>
    <property type="molecule type" value="Genomic_DNA"/>
</dbReference>
<evidence type="ECO:0000256" key="4">
    <source>
        <dbReference type="ARBA" id="ARBA00022475"/>
    </source>
</evidence>
<proteinExistence type="inferred from homology"/>
<gene>
    <name evidence="9" type="ORF">MUN78_01005</name>
</gene>
<keyword evidence="10" id="KW-1185">Reference proteome</keyword>
<dbReference type="Gene3D" id="3.40.50.300">
    <property type="entry name" value="P-loop containing nucleotide triphosphate hydrolases"/>
    <property type="match status" value="1"/>
</dbReference>
<dbReference type="NCBIfam" id="TIGR01727">
    <property type="entry name" value="oligo_HPY"/>
    <property type="match status" value="1"/>
</dbReference>
<dbReference type="SMART" id="SM00382">
    <property type="entry name" value="AAA"/>
    <property type="match status" value="1"/>
</dbReference>
<evidence type="ECO:0000256" key="5">
    <source>
        <dbReference type="ARBA" id="ARBA00022741"/>
    </source>
</evidence>
<dbReference type="InterPro" id="IPR027417">
    <property type="entry name" value="P-loop_NTPase"/>
</dbReference>
<dbReference type="Pfam" id="PF08352">
    <property type="entry name" value="oligo_HPY"/>
    <property type="match status" value="1"/>
</dbReference>
<evidence type="ECO:0000313" key="10">
    <source>
        <dbReference type="Proteomes" id="UP000831786"/>
    </source>
</evidence>
<keyword evidence="6 9" id="KW-0067">ATP-binding</keyword>
<dbReference type="RefSeq" id="WP_244728191.1">
    <property type="nucleotide sequence ID" value="NZ_CP095045.1"/>
</dbReference>
<evidence type="ECO:0000256" key="2">
    <source>
        <dbReference type="ARBA" id="ARBA00005417"/>
    </source>
</evidence>
<dbReference type="InterPro" id="IPR003439">
    <property type="entry name" value="ABC_transporter-like_ATP-bd"/>
</dbReference>
<keyword evidence="7" id="KW-0472">Membrane</keyword>
<keyword evidence="4" id="KW-1003">Cell membrane</keyword>
<dbReference type="PROSITE" id="PS00211">
    <property type="entry name" value="ABC_TRANSPORTER_1"/>
    <property type="match status" value="1"/>
</dbReference>
<dbReference type="InterPro" id="IPR003593">
    <property type="entry name" value="AAA+_ATPase"/>
</dbReference>
<comment type="similarity">
    <text evidence="2">Belongs to the ABC transporter superfamily.</text>
</comment>
<evidence type="ECO:0000256" key="1">
    <source>
        <dbReference type="ARBA" id="ARBA00004202"/>
    </source>
</evidence>
<feature type="domain" description="ABC transporter" evidence="8">
    <location>
        <begin position="20"/>
        <end position="269"/>
    </location>
</feature>
<dbReference type="InterPro" id="IPR050388">
    <property type="entry name" value="ABC_Ni/Peptide_Import"/>
</dbReference>
<comment type="subcellular location">
    <subcellularLocation>
        <location evidence="1">Cell membrane</location>
        <topology evidence="1">Peripheral membrane protein</topology>
    </subcellularLocation>
</comment>
<dbReference type="InterPro" id="IPR013563">
    <property type="entry name" value="Oligopep_ABC_C"/>
</dbReference>
<keyword evidence="3" id="KW-0813">Transport</keyword>